<evidence type="ECO:0000259" key="1">
    <source>
        <dbReference type="PROSITE" id="PS51747"/>
    </source>
</evidence>
<dbReference type="GO" id="GO:0003824">
    <property type="term" value="F:catalytic activity"/>
    <property type="evidence" value="ECO:0007669"/>
    <property type="project" value="InterPro"/>
</dbReference>
<reference evidence="3" key="1">
    <citation type="submission" date="2016-04" db="EMBL/GenBank/DDBJ databases">
        <authorList>
            <person name="Chen S.-C."/>
            <person name="Lai M.-C."/>
        </authorList>
    </citation>
    <scope>NUCLEOTIDE SEQUENCE [LARGE SCALE GENOMIC DNA]</scope>
    <source>
        <strain evidence="3">AB14</strain>
    </source>
</reference>
<dbReference type="InterPro" id="IPR016193">
    <property type="entry name" value="Cytidine_deaminase-like"/>
</dbReference>
<gene>
    <name evidence="2" type="ORF">A6E15_09660</name>
</gene>
<evidence type="ECO:0000313" key="2">
    <source>
        <dbReference type="EMBL" id="OLZ41238.1"/>
    </source>
</evidence>
<protein>
    <submittedName>
        <fullName evidence="2">Cytidine deaminase</fullName>
    </submittedName>
</protein>
<keyword evidence="3" id="KW-1185">Reference proteome</keyword>
<dbReference type="EMBL" id="LWLN01000001">
    <property type="protein sequence ID" value="OLZ41238.1"/>
    <property type="molecule type" value="Genomic_DNA"/>
</dbReference>
<dbReference type="RefSeq" id="WP_076145876.1">
    <property type="nucleotide sequence ID" value="NZ_LWLN01000001.1"/>
</dbReference>
<comment type="caution">
    <text evidence="2">The sequence shown here is derived from an EMBL/GenBank/DDBJ whole genome shotgun (WGS) entry which is preliminary data.</text>
</comment>
<evidence type="ECO:0000313" key="3">
    <source>
        <dbReference type="Proteomes" id="UP000189370"/>
    </source>
</evidence>
<dbReference type="Gene3D" id="3.40.140.10">
    <property type="entry name" value="Cytidine Deaminase, domain 2"/>
    <property type="match status" value="1"/>
</dbReference>
<dbReference type="OrthoDB" id="39143at2157"/>
<sequence>MNTSPLTPEDESLLERVIETNERTVDENFFGGAHIVAAGVQTDDGSVYEGVSLPASIGRASVCAEPTAVGSAIADGYRHDELRTCVAVAYPMADHEATEVRVVPPCGPCRELLADYNEDMRVVVPVGGENRVVAAIDLLPTRTW</sequence>
<accession>A0A1S8AWK5</accession>
<proteinExistence type="predicted"/>
<feature type="domain" description="CMP/dCMP-type deaminase" evidence="1">
    <location>
        <begin position="8"/>
        <end position="144"/>
    </location>
</feature>
<dbReference type="CDD" id="cd01283">
    <property type="entry name" value="cytidine_deaminase"/>
    <property type="match status" value="1"/>
</dbReference>
<organism evidence="2 3">
    <name type="scientific">Natrinema saccharevitans</name>
    <dbReference type="NCBI Taxonomy" id="301967"/>
    <lineage>
        <taxon>Archaea</taxon>
        <taxon>Methanobacteriati</taxon>
        <taxon>Methanobacteriota</taxon>
        <taxon>Stenosarchaea group</taxon>
        <taxon>Halobacteria</taxon>
        <taxon>Halobacteriales</taxon>
        <taxon>Natrialbaceae</taxon>
        <taxon>Natrinema</taxon>
    </lineage>
</organism>
<dbReference type="InterPro" id="IPR002125">
    <property type="entry name" value="CMP_dCMP_dom"/>
</dbReference>
<name>A0A1S8AWK5_9EURY</name>
<dbReference type="AlphaFoldDB" id="A0A1S8AWK5"/>
<dbReference type="SUPFAM" id="SSF53927">
    <property type="entry name" value="Cytidine deaminase-like"/>
    <property type="match status" value="1"/>
</dbReference>
<dbReference type="Proteomes" id="UP000189370">
    <property type="component" value="Unassembled WGS sequence"/>
</dbReference>
<dbReference type="STRING" id="301967.A6E15_09660"/>
<dbReference type="PROSITE" id="PS51747">
    <property type="entry name" value="CYT_DCMP_DEAMINASES_2"/>
    <property type="match status" value="1"/>
</dbReference>